<dbReference type="Proteomes" id="UP000836597">
    <property type="component" value="Chromosome"/>
</dbReference>
<reference evidence="2" key="1">
    <citation type="submission" date="2014-11" db="EMBL/GenBank/DDBJ databases">
        <authorList>
            <person name="Hornung B.V."/>
        </authorList>
    </citation>
    <scope>NUCLEOTIDE SEQUENCE</scope>
    <source>
        <strain evidence="2">INE</strain>
    </source>
</reference>
<dbReference type="NCBIfam" id="NF004637">
    <property type="entry name" value="PRK05986.1"/>
    <property type="match status" value="1"/>
</dbReference>
<dbReference type="Pfam" id="PF02572">
    <property type="entry name" value="CobA_CobO_BtuR"/>
    <property type="match status" value="1"/>
</dbReference>
<dbReference type="InterPro" id="IPR027417">
    <property type="entry name" value="P-loop_NTPase"/>
</dbReference>
<dbReference type="SUPFAM" id="SSF52540">
    <property type="entry name" value="P-loop containing nucleoside triphosphate hydrolases"/>
    <property type="match status" value="1"/>
</dbReference>
<dbReference type="Proteomes" id="UP001071230">
    <property type="component" value="Unassembled WGS sequence"/>
</dbReference>
<evidence type="ECO:0000313" key="1">
    <source>
        <dbReference type="EMBL" id="CAA7601266.1"/>
    </source>
</evidence>
<dbReference type="PANTHER" id="PTHR46638:SF1">
    <property type="entry name" value="CORRINOID ADENOSYLTRANSFERASE"/>
    <property type="match status" value="1"/>
</dbReference>
<keyword evidence="3" id="KW-1185">Reference proteome</keyword>
<evidence type="ECO:0000313" key="3">
    <source>
        <dbReference type="Proteomes" id="UP001071230"/>
    </source>
</evidence>
<accession>A0A8S0XBI1</accession>
<dbReference type="RefSeq" id="WP_240984822.1">
    <property type="nucleotide sequence ID" value="NZ_CDGJ01000082.1"/>
</dbReference>
<dbReference type="InterPro" id="IPR003724">
    <property type="entry name" value="CblAdoTrfase_CobA"/>
</dbReference>
<reference evidence="1" key="2">
    <citation type="submission" date="2020-01" db="EMBL/GenBank/DDBJ databases">
        <authorList>
            <person name="Hornung B."/>
        </authorList>
    </citation>
    <scope>NUCLEOTIDE SEQUENCE</scope>
    <source>
        <strain evidence="1">PacBioINE</strain>
    </source>
</reference>
<gene>
    <name evidence="1" type="ORF">DEACI_1920</name>
    <name evidence="2" type="ORF">DEACI_2931</name>
</gene>
<dbReference type="AlphaFoldDB" id="A0A8S0XBI1"/>
<evidence type="ECO:0000313" key="2">
    <source>
        <dbReference type="EMBL" id="CEJ08455.1"/>
    </source>
</evidence>
<dbReference type="PIRSF" id="PIRSF015617">
    <property type="entry name" value="Adensltrnsf_CobA"/>
    <property type="match status" value="1"/>
</dbReference>
<sequence>MPGLVLVYTGNGKGKTTAALGLSLRALGHGRRVGFLQFMKGSQDYGEVKIAAALPGFVLEQTGRDSFVNPEDPDAVDVAMAKEGLRRGEEWLSEEKFDLVVFDEILVAAGFGLLSAAEILEVLTKRPPETDLVLTGRYAPKAIIEAADTVTMMEEIRHAYQRGVTAKAGMEF</sequence>
<organism evidence="1">
    <name type="scientific">Acididesulfobacillus acetoxydans</name>
    <dbReference type="NCBI Taxonomy" id="1561005"/>
    <lineage>
        <taxon>Bacteria</taxon>
        <taxon>Bacillati</taxon>
        <taxon>Bacillota</taxon>
        <taxon>Clostridia</taxon>
        <taxon>Eubacteriales</taxon>
        <taxon>Peptococcaceae</taxon>
        <taxon>Acididesulfobacillus</taxon>
    </lineage>
</organism>
<dbReference type="GO" id="GO:0009236">
    <property type="term" value="P:cobalamin biosynthetic process"/>
    <property type="evidence" value="ECO:0007669"/>
    <property type="project" value="InterPro"/>
</dbReference>
<dbReference type="KEGG" id="aacx:DEACI_1920"/>
<name>A0A8S0XBI1_9FIRM</name>
<proteinExistence type="predicted"/>
<keyword evidence="1" id="KW-0808">Transferase</keyword>
<dbReference type="CDD" id="cd00561">
    <property type="entry name" value="CobA_ACA"/>
    <property type="match status" value="1"/>
</dbReference>
<dbReference type="EC" id="2.5.1.17" evidence="1"/>
<dbReference type="Gene3D" id="3.40.50.300">
    <property type="entry name" value="P-loop containing nucleotide triphosphate hydrolases"/>
    <property type="match status" value="1"/>
</dbReference>
<dbReference type="GO" id="GO:0005524">
    <property type="term" value="F:ATP binding"/>
    <property type="evidence" value="ECO:0007669"/>
    <property type="project" value="InterPro"/>
</dbReference>
<dbReference type="EMBL" id="CDGJ01000082">
    <property type="protein sequence ID" value="CEJ08455.1"/>
    <property type="molecule type" value="Genomic_DNA"/>
</dbReference>
<dbReference type="GO" id="GO:0008817">
    <property type="term" value="F:corrinoid adenosyltransferase activity"/>
    <property type="evidence" value="ECO:0007669"/>
    <property type="project" value="UniProtKB-EC"/>
</dbReference>
<protein>
    <submittedName>
        <fullName evidence="1">Cob(I)yrinic acid a,c-diamide adenosyltransferase</fullName>
        <ecNumber evidence="1">2.5.1.17</ecNumber>
    </submittedName>
</protein>
<dbReference type="EMBL" id="LR746496">
    <property type="protein sequence ID" value="CAA7601266.1"/>
    <property type="molecule type" value="Genomic_DNA"/>
</dbReference>
<dbReference type="PANTHER" id="PTHR46638">
    <property type="entry name" value="CORRINOID ADENOSYLTRANSFERASE"/>
    <property type="match status" value="1"/>
</dbReference>